<organism evidence="2 3">
    <name type="scientific">Fictibacillus macauensis ZFHKF-1</name>
    <dbReference type="NCBI Taxonomy" id="1196324"/>
    <lineage>
        <taxon>Bacteria</taxon>
        <taxon>Bacillati</taxon>
        <taxon>Bacillota</taxon>
        <taxon>Bacilli</taxon>
        <taxon>Bacillales</taxon>
        <taxon>Fictibacillaceae</taxon>
        <taxon>Fictibacillus</taxon>
    </lineage>
</organism>
<keyword evidence="1" id="KW-0472">Membrane</keyword>
<dbReference type="RefSeq" id="WP_007201040.1">
    <property type="nucleotide sequence ID" value="NZ_AKKV01000020.1"/>
</dbReference>
<evidence type="ECO:0000313" key="3">
    <source>
        <dbReference type="Proteomes" id="UP000004080"/>
    </source>
</evidence>
<dbReference type="Proteomes" id="UP000004080">
    <property type="component" value="Unassembled WGS sequence"/>
</dbReference>
<keyword evidence="1" id="KW-0812">Transmembrane</keyword>
<feature type="transmembrane region" description="Helical" evidence="1">
    <location>
        <begin position="49"/>
        <end position="66"/>
    </location>
</feature>
<dbReference type="EMBL" id="AKKV01000020">
    <property type="protein sequence ID" value="EIT86845.1"/>
    <property type="molecule type" value="Genomic_DNA"/>
</dbReference>
<reference evidence="2 3" key="1">
    <citation type="journal article" date="2012" name="J. Bacteriol.">
        <title>Genome of Bacillus macauensis ZFHKF-1, a Long-Chain-Forming Bacterium.</title>
        <authorList>
            <person name="Cai L."/>
            <person name="Zhang T."/>
        </authorList>
    </citation>
    <scope>NUCLEOTIDE SEQUENCE [LARGE SCALE GENOMIC DNA]</scope>
    <source>
        <strain evidence="2 3">ZFHKF-1</strain>
    </source>
</reference>
<feature type="transmembrane region" description="Helical" evidence="1">
    <location>
        <begin position="78"/>
        <end position="102"/>
    </location>
</feature>
<accession>I8UIX9</accession>
<protein>
    <submittedName>
        <fullName evidence="2">Uncharacterized protein</fullName>
    </submittedName>
</protein>
<evidence type="ECO:0000256" key="1">
    <source>
        <dbReference type="SAM" id="Phobius"/>
    </source>
</evidence>
<feature type="transmembrane region" description="Helical" evidence="1">
    <location>
        <begin position="7"/>
        <end position="27"/>
    </location>
</feature>
<comment type="caution">
    <text evidence="2">The sequence shown here is derived from an EMBL/GenBank/DDBJ whole genome shotgun (WGS) entry which is preliminary data.</text>
</comment>
<gene>
    <name evidence="2" type="ORF">A374_04704</name>
</gene>
<proteinExistence type="predicted"/>
<sequence length="112" mass="13203">MVELIRIGIMVVLGTQVSYFLAMLLVYDSMMDWYEWSTFPDPENIFEKTVNIVTASFIGVAYWSGLRVKKRNWFMKRVYLVGYLSVYSIIATIIYFVLYSFVKFLGRTFGWS</sequence>
<name>I8UIX9_9BACL</name>
<dbReference type="AlphaFoldDB" id="I8UIX9"/>
<dbReference type="PATRIC" id="fig|1196324.3.peg.956"/>
<evidence type="ECO:0000313" key="2">
    <source>
        <dbReference type="EMBL" id="EIT86845.1"/>
    </source>
</evidence>
<dbReference type="OrthoDB" id="2921054at2"/>
<keyword evidence="3" id="KW-1185">Reference proteome</keyword>
<keyword evidence="1" id="KW-1133">Transmembrane helix</keyword>